<keyword evidence="1 3" id="KW-0547">Nucleotide-binding</keyword>
<evidence type="ECO:0000256" key="1">
    <source>
        <dbReference type="ARBA" id="ARBA00022741"/>
    </source>
</evidence>
<dbReference type="GO" id="GO:0004674">
    <property type="term" value="F:protein serine/threonine kinase activity"/>
    <property type="evidence" value="ECO:0007669"/>
    <property type="project" value="TreeGrafter"/>
</dbReference>
<dbReference type="PROSITE" id="PS00107">
    <property type="entry name" value="PROTEIN_KINASE_ATP"/>
    <property type="match status" value="1"/>
</dbReference>
<dbReference type="InterPro" id="IPR011009">
    <property type="entry name" value="Kinase-like_dom_sf"/>
</dbReference>
<dbReference type="InterPro" id="IPR006671">
    <property type="entry name" value="Cyclin_N"/>
</dbReference>
<dbReference type="PROSITE" id="PS50011">
    <property type="entry name" value="PROTEIN_KINASE_DOM"/>
    <property type="match status" value="1"/>
</dbReference>
<keyword evidence="6" id="KW-1185">Reference proteome</keyword>
<dbReference type="Gene3D" id="1.10.510.10">
    <property type="entry name" value="Transferase(Phosphotransferase) domain 1"/>
    <property type="match status" value="1"/>
</dbReference>
<dbReference type="Proteomes" id="UP000241365">
    <property type="component" value="Segment"/>
</dbReference>
<feature type="domain" description="Protein kinase" evidence="4">
    <location>
        <begin position="261"/>
        <end position="549"/>
    </location>
</feature>
<accession>A0A161HRA3</accession>
<dbReference type="GO" id="GO:0005524">
    <property type="term" value="F:ATP binding"/>
    <property type="evidence" value="ECO:0007669"/>
    <property type="project" value="UniProtKB-UniRule"/>
</dbReference>
<name>A0A161HRA3_9VIRU</name>
<dbReference type="Gene3D" id="1.10.472.10">
    <property type="entry name" value="Cyclin-like"/>
    <property type="match status" value="2"/>
</dbReference>
<dbReference type="SUPFAM" id="SSF47954">
    <property type="entry name" value="Cyclin-like"/>
    <property type="match status" value="1"/>
</dbReference>
<feature type="binding site" evidence="3">
    <location>
        <position position="288"/>
    </location>
    <ligand>
        <name>ATP</name>
        <dbReference type="ChEBI" id="CHEBI:30616"/>
    </ligand>
</feature>
<dbReference type="GeneID" id="80513263"/>
<dbReference type="RefSeq" id="YP_010776652.1">
    <property type="nucleotide sequence ID" value="NC_075034.1"/>
</dbReference>
<dbReference type="InterPro" id="IPR013763">
    <property type="entry name" value="Cyclin-like_dom"/>
</dbReference>
<dbReference type="EMBL" id="KU877344">
    <property type="protein sequence ID" value="ANB50901.1"/>
    <property type="molecule type" value="Genomic_DNA"/>
</dbReference>
<evidence type="ECO:0000313" key="5">
    <source>
        <dbReference type="EMBL" id="ANB50901.1"/>
    </source>
</evidence>
<dbReference type="InterPro" id="IPR050108">
    <property type="entry name" value="CDK"/>
</dbReference>
<dbReference type="Pfam" id="PF00134">
    <property type="entry name" value="Cyclin_N"/>
    <property type="match status" value="1"/>
</dbReference>
<dbReference type="InterPro" id="IPR017441">
    <property type="entry name" value="Protein_kinase_ATP_BS"/>
</dbReference>
<dbReference type="KEGG" id="vg:80513263"/>
<sequence>MDLFSHHVFYTEKYRIPILDWMFRVTIVNKMPYDTFQLSVVLLDQYLLNKSITIETNDISKFAIVCITIASKINNVKSIDIEDASIICQDKYEAHELCVIEIDILDKLNYCVMKSTHWSHIKNHTAKNNIDTNIYNIAHYLSHIIIYKPDYLLIPINILAEKIIFLSNTISDQIENINNIINEDTVCTYIYQQCVLNIANQETIYANNFFDKIDVQNLIQKQIMGLEKIICANNLISDKYMYEAYIPKQYHKYTHEEIISRNDIKTLGKGNYGIVYECKLLDQIVALKACNNHTFFDDGINKTIISEINCLSVLDHKNIIKMYGYYYDIRNYHMYISLELASGPLSNFINNIPDTTKFDYIGQIVKGIKYMHKNNIMHRDITIQNILVDANGCIKICDFGMSRQFVDIDIVGNYNYNVCSLETRALELLLENESYNSKVDVWACACIIYHILFGNGLFSGTTEFTMLDSIFKIFGTPSDDYCPEICDQVIFKKYFSLKDYKIRDGFGMTKLKMKYPDIHNIIRDMFAYDIHKRLDIFQVSDLLNKTEYFKKNSLEYYNIINAF</sequence>
<dbReference type="SMART" id="SM00385">
    <property type="entry name" value="CYCLIN"/>
    <property type="match status" value="1"/>
</dbReference>
<evidence type="ECO:0000256" key="2">
    <source>
        <dbReference type="ARBA" id="ARBA00022840"/>
    </source>
</evidence>
<protein>
    <recommendedName>
        <fullName evidence="4">Protein kinase domain-containing protein</fullName>
    </recommendedName>
</protein>
<dbReference type="InterPro" id="IPR000719">
    <property type="entry name" value="Prot_kinase_dom"/>
</dbReference>
<dbReference type="SUPFAM" id="SSF56112">
    <property type="entry name" value="Protein kinase-like (PK-like)"/>
    <property type="match status" value="1"/>
</dbReference>
<organism evidence="5 6">
    <name type="scientific">Powai lake megavirus</name>
    <dbReference type="NCBI Taxonomy" id="1842663"/>
    <lineage>
        <taxon>Viruses</taxon>
        <taxon>Varidnaviria</taxon>
        <taxon>Bamfordvirae</taxon>
        <taxon>Nucleocytoviricota</taxon>
        <taxon>Megaviricetes</taxon>
        <taxon>Imitervirales</taxon>
        <taxon>Mimiviridae</taxon>
        <taxon>Megamimivirinae</taxon>
        <taxon>Megavirus</taxon>
        <taxon>Megavirus powaiense</taxon>
    </lineage>
</organism>
<keyword evidence="2 3" id="KW-0067">ATP-binding</keyword>
<dbReference type="PANTHER" id="PTHR24056">
    <property type="entry name" value="CELL DIVISION PROTEIN KINASE"/>
    <property type="match status" value="1"/>
</dbReference>
<evidence type="ECO:0000256" key="3">
    <source>
        <dbReference type="PROSITE-ProRule" id="PRU10141"/>
    </source>
</evidence>
<dbReference type="Pfam" id="PF00069">
    <property type="entry name" value="Pkinase"/>
    <property type="match status" value="1"/>
</dbReference>
<dbReference type="InterPro" id="IPR008266">
    <property type="entry name" value="Tyr_kinase_AS"/>
</dbReference>
<dbReference type="InterPro" id="IPR036915">
    <property type="entry name" value="Cyclin-like_sf"/>
</dbReference>
<proteinExistence type="predicted"/>
<dbReference type="PROSITE" id="PS00109">
    <property type="entry name" value="PROTEIN_KINASE_TYR"/>
    <property type="match status" value="1"/>
</dbReference>
<dbReference type="Gene3D" id="3.30.200.20">
    <property type="entry name" value="Phosphorylase Kinase, domain 1"/>
    <property type="match status" value="1"/>
</dbReference>
<evidence type="ECO:0000313" key="6">
    <source>
        <dbReference type="Proteomes" id="UP000241365"/>
    </source>
</evidence>
<reference evidence="5 6" key="1">
    <citation type="journal article" date="2016" name="Genome Announc.">
        <title>Complete Genome Sequence of a New Megavirus Family Member Isolated from an Inland Water Lake for the First Time in India.</title>
        <authorList>
            <person name="Chatterjee A."/>
            <person name="Ali F."/>
            <person name="Bange D."/>
            <person name="Kondabagil K."/>
        </authorList>
    </citation>
    <scope>NUCLEOTIDE SEQUENCE [LARGE SCALE GENOMIC DNA]</scope>
    <source>
        <strain evidence="5">1</strain>
    </source>
</reference>
<evidence type="ECO:0000259" key="4">
    <source>
        <dbReference type="PROSITE" id="PS50011"/>
    </source>
</evidence>